<keyword evidence="1" id="KW-0175">Coiled coil</keyword>
<accession>A0AAP6AZS4</accession>
<reference evidence="3" key="1">
    <citation type="submission" date="2023-10" db="EMBL/GenBank/DDBJ databases">
        <title>Draft Genome Sequence of a Shiga toxin-producing Escherichia coli strain from deer meat showing an IS-element integration in the B-subunit of the Shiga toxin Stx2b gene.</title>
        <authorList>
            <person name="Projahn M."/>
            <person name="Borowiak M."/>
        </authorList>
    </citation>
    <scope>NUCLEOTIDE SEQUENCE</scope>
    <source>
        <strain evidence="3">BfR-EC-18960</strain>
    </source>
</reference>
<evidence type="ECO:0000313" key="2">
    <source>
        <dbReference type="EMBL" id="MDW9349873.1"/>
    </source>
</evidence>
<dbReference type="EMBL" id="JAWPMK010000001">
    <property type="protein sequence ID" value="MDW9349873.1"/>
    <property type="molecule type" value="Genomic_DNA"/>
</dbReference>
<dbReference type="AlphaFoldDB" id="A0AAP6AZS4"/>
<evidence type="ECO:0000256" key="1">
    <source>
        <dbReference type="SAM" id="Coils"/>
    </source>
</evidence>
<dbReference type="RefSeq" id="WP_024196219.1">
    <property type="nucleotide sequence ID" value="NZ_BDLJ01000006.1"/>
</dbReference>
<gene>
    <name evidence="2" type="ORF">R8G00_09620</name>
    <name evidence="3" type="ORF">R8G00_16635</name>
</gene>
<dbReference type="EMBL" id="JAWPMK010000001">
    <property type="protein sequence ID" value="MDW9351192.1"/>
    <property type="molecule type" value="Genomic_DNA"/>
</dbReference>
<comment type="caution">
    <text evidence="3">The sequence shown here is derived from an EMBL/GenBank/DDBJ whole genome shotgun (WGS) entry which is preliminary data.</text>
</comment>
<sequence>MDDQKKNSFAMMVTLTSARITEHERKRKAAREQARATELTRKELNALAREHREAPEAFALDNFLKSTCRKKIRTSGPRGHSS</sequence>
<protein>
    <submittedName>
        <fullName evidence="3">Uncharacterized protein</fullName>
    </submittedName>
</protein>
<evidence type="ECO:0000313" key="4">
    <source>
        <dbReference type="Proteomes" id="UP001271591"/>
    </source>
</evidence>
<evidence type="ECO:0000313" key="3">
    <source>
        <dbReference type="EMBL" id="MDW9351192.1"/>
    </source>
</evidence>
<proteinExistence type="predicted"/>
<dbReference type="Proteomes" id="UP001271591">
    <property type="component" value="Unassembled WGS sequence"/>
</dbReference>
<feature type="coiled-coil region" evidence="1">
    <location>
        <begin position="20"/>
        <end position="47"/>
    </location>
</feature>
<name>A0AAP6AZS4_ECOLX</name>
<organism evidence="3 4">
    <name type="scientific">Escherichia coli</name>
    <dbReference type="NCBI Taxonomy" id="562"/>
    <lineage>
        <taxon>Bacteria</taxon>
        <taxon>Pseudomonadati</taxon>
        <taxon>Pseudomonadota</taxon>
        <taxon>Gammaproteobacteria</taxon>
        <taxon>Enterobacterales</taxon>
        <taxon>Enterobacteriaceae</taxon>
        <taxon>Escherichia</taxon>
    </lineage>
</organism>